<dbReference type="Proteomes" id="UP001175271">
    <property type="component" value="Unassembled WGS sequence"/>
</dbReference>
<accession>A0AA39HJ13</accession>
<gene>
    <name evidence="1" type="ORF">QR680_018514</name>
</gene>
<proteinExistence type="predicted"/>
<dbReference type="AlphaFoldDB" id="A0AA39HJ13"/>
<dbReference type="EMBL" id="JAUCMV010000004">
    <property type="protein sequence ID" value="KAK0406335.1"/>
    <property type="molecule type" value="Genomic_DNA"/>
</dbReference>
<sequence>MDSIKLLRNFGPSIMTSSAKKYYNKCRSVTLIATPVDEDMCRYSYREYMLRNDGAWYYYSTSEIQELQKMRQLRCKEVFVDFKEHPNSSIISFSKFARHILPGIGPLGHDAEFSSDVGRQHEKLFSKVRGLCEEYVITFRSLSLVYCASNLQFQRELFYFVLSQGRSGHLEIIFFRGGWPTALTSLCEDLARLPSITTICATACEAHFDVDFLKRMTTIMLRGRKNEFLLEGRFLGRREELSQNFSTVRDYKWRSDTSQHGKFIEITYDDINISMRLGDEAEELRQLLSR</sequence>
<name>A0AA39HJ13_9BILA</name>
<organism evidence="1 2">
    <name type="scientific">Steinernema hermaphroditum</name>
    <dbReference type="NCBI Taxonomy" id="289476"/>
    <lineage>
        <taxon>Eukaryota</taxon>
        <taxon>Metazoa</taxon>
        <taxon>Ecdysozoa</taxon>
        <taxon>Nematoda</taxon>
        <taxon>Chromadorea</taxon>
        <taxon>Rhabditida</taxon>
        <taxon>Tylenchina</taxon>
        <taxon>Panagrolaimomorpha</taxon>
        <taxon>Strongyloidoidea</taxon>
        <taxon>Steinernematidae</taxon>
        <taxon>Steinernema</taxon>
    </lineage>
</organism>
<comment type="caution">
    <text evidence="1">The sequence shown here is derived from an EMBL/GenBank/DDBJ whole genome shotgun (WGS) entry which is preliminary data.</text>
</comment>
<protein>
    <submittedName>
        <fullName evidence="1">Uncharacterized protein</fullName>
    </submittedName>
</protein>
<evidence type="ECO:0000313" key="1">
    <source>
        <dbReference type="EMBL" id="KAK0406335.1"/>
    </source>
</evidence>
<keyword evidence="2" id="KW-1185">Reference proteome</keyword>
<evidence type="ECO:0000313" key="2">
    <source>
        <dbReference type="Proteomes" id="UP001175271"/>
    </source>
</evidence>
<reference evidence="1" key="1">
    <citation type="submission" date="2023-06" db="EMBL/GenBank/DDBJ databases">
        <title>Genomic analysis of the entomopathogenic nematode Steinernema hermaphroditum.</title>
        <authorList>
            <person name="Schwarz E.M."/>
            <person name="Heppert J.K."/>
            <person name="Baniya A."/>
            <person name="Schwartz H.T."/>
            <person name="Tan C.-H."/>
            <person name="Antoshechkin I."/>
            <person name="Sternberg P.W."/>
            <person name="Goodrich-Blair H."/>
            <person name="Dillman A.R."/>
        </authorList>
    </citation>
    <scope>NUCLEOTIDE SEQUENCE</scope>
    <source>
        <strain evidence="1">PS9179</strain>
        <tissue evidence="1">Whole animal</tissue>
    </source>
</reference>